<dbReference type="InterPro" id="IPR011993">
    <property type="entry name" value="PH-like_dom_sf"/>
</dbReference>
<evidence type="ECO:0000313" key="5">
    <source>
        <dbReference type="Proteomes" id="UP001516023"/>
    </source>
</evidence>
<accession>A0ABD3QCQ7</accession>
<keyword evidence="3" id="KW-0812">Transmembrane</keyword>
<reference evidence="4 5" key="1">
    <citation type="journal article" date="2020" name="G3 (Bethesda)">
        <title>Improved Reference Genome for Cyclotella cryptica CCMP332, a Model for Cell Wall Morphogenesis, Salinity Adaptation, and Lipid Production in Diatoms (Bacillariophyta).</title>
        <authorList>
            <person name="Roberts W.R."/>
            <person name="Downey K.M."/>
            <person name="Ruck E.C."/>
            <person name="Traller J.C."/>
            <person name="Alverson A.J."/>
        </authorList>
    </citation>
    <scope>NUCLEOTIDE SEQUENCE [LARGE SCALE GENOMIC DNA]</scope>
    <source>
        <strain evidence="4 5">CCMP332</strain>
    </source>
</reference>
<feature type="compositionally biased region" description="Acidic residues" evidence="2">
    <location>
        <begin position="195"/>
        <end position="210"/>
    </location>
</feature>
<keyword evidence="5" id="KW-1185">Reference proteome</keyword>
<proteinExistence type="predicted"/>
<keyword evidence="1" id="KW-0175">Coiled coil</keyword>
<evidence type="ECO:0000256" key="2">
    <source>
        <dbReference type="SAM" id="MobiDB-lite"/>
    </source>
</evidence>
<gene>
    <name evidence="4" type="ORF">HJC23_005731</name>
</gene>
<dbReference type="Proteomes" id="UP001516023">
    <property type="component" value="Unassembled WGS sequence"/>
</dbReference>
<feature type="transmembrane region" description="Helical" evidence="3">
    <location>
        <begin position="67"/>
        <end position="93"/>
    </location>
</feature>
<evidence type="ECO:0000256" key="3">
    <source>
        <dbReference type="SAM" id="Phobius"/>
    </source>
</evidence>
<name>A0ABD3QCQ7_9STRA</name>
<dbReference type="AlphaFoldDB" id="A0ABD3QCQ7"/>
<evidence type="ECO:0000256" key="1">
    <source>
        <dbReference type="SAM" id="Coils"/>
    </source>
</evidence>
<dbReference type="SUPFAM" id="SSF50729">
    <property type="entry name" value="PH domain-like"/>
    <property type="match status" value="1"/>
</dbReference>
<feature type="coiled-coil region" evidence="1">
    <location>
        <begin position="5"/>
        <end position="43"/>
    </location>
</feature>
<sequence length="318" mass="35484">MMEAIERTKAIIHEAQQTIDEALSKAQAELEEAKQRAHLELNAVAMDVDRTDKSANPSTLGSHPMTILALSTLIIGLSGFVVNESSVLLVNVFMKLIAESLSSSIDLIDAYPFSFRIAFFAAVMMYPILAVISHKRSRRIMKNVAMVDKACQTGEDVSSRAEGVIALSSQTKVKDERELEADQNSDWSDSSLSSLDDDDDDDDDDGSIESDGEEVVHFRVYVRLLRLVGSEWKKYGPLVMSLSRKSGKTCMVFRNDIGVIHLLLPIAKRMTFEKVEKKSAYIRFVSVEDENRGLECFMLQVSPKMLNKLHAKLVEMAT</sequence>
<feature type="compositionally biased region" description="Low complexity" evidence="2">
    <location>
        <begin position="185"/>
        <end position="194"/>
    </location>
</feature>
<feature type="transmembrane region" description="Helical" evidence="3">
    <location>
        <begin position="113"/>
        <end position="132"/>
    </location>
</feature>
<feature type="region of interest" description="Disordered" evidence="2">
    <location>
        <begin position="174"/>
        <end position="210"/>
    </location>
</feature>
<dbReference type="Gene3D" id="2.30.29.30">
    <property type="entry name" value="Pleckstrin-homology domain (PH domain)/Phosphotyrosine-binding domain (PTB)"/>
    <property type="match status" value="1"/>
</dbReference>
<evidence type="ECO:0000313" key="4">
    <source>
        <dbReference type="EMBL" id="KAL3798170.1"/>
    </source>
</evidence>
<organism evidence="4 5">
    <name type="scientific">Cyclotella cryptica</name>
    <dbReference type="NCBI Taxonomy" id="29204"/>
    <lineage>
        <taxon>Eukaryota</taxon>
        <taxon>Sar</taxon>
        <taxon>Stramenopiles</taxon>
        <taxon>Ochrophyta</taxon>
        <taxon>Bacillariophyta</taxon>
        <taxon>Coscinodiscophyceae</taxon>
        <taxon>Thalassiosirophycidae</taxon>
        <taxon>Stephanodiscales</taxon>
        <taxon>Stephanodiscaceae</taxon>
        <taxon>Cyclotella</taxon>
    </lineage>
</organism>
<keyword evidence="3" id="KW-0472">Membrane</keyword>
<keyword evidence="3" id="KW-1133">Transmembrane helix</keyword>
<protein>
    <recommendedName>
        <fullName evidence="6">RanBD1 domain-containing protein</fullName>
    </recommendedName>
</protein>
<dbReference type="EMBL" id="JABMIG020000048">
    <property type="protein sequence ID" value="KAL3798170.1"/>
    <property type="molecule type" value="Genomic_DNA"/>
</dbReference>
<evidence type="ECO:0008006" key="6">
    <source>
        <dbReference type="Google" id="ProtNLM"/>
    </source>
</evidence>
<comment type="caution">
    <text evidence="4">The sequence shown here is derived from an EMBL/GenBank/DDBJ whole genome shotgun (WGS) entry which is preliminary data.</text>
</comment>